<evidence type="ECO:0000313" key="1">
    <source>
        <dbReference type="EMBL" id="KAJ9087365.1"/>
    </source>
</evidence>
<dbReference type="EMBL" id="QTSX02000276">
    <property type="protein sequence ID" value="KAJ9087365.1"/>
    <property type="molecule type" value="Genomic_DNA"/>
</dbReference>
<name>A0ACC2UKJ6_9FUNG</name>
<dbReference type="Proteomes" id="UP001165960">
    <property type="component" value="Unassembled WGS sequence"/>
</dbReference>
<organism evidence="1 2">
    <name type="scientific">Entomophthora muscae</name>
    <dbReference type="NCBI Taxonomy" id="34485"/>
    <lineage>
        <taxon>Eukaryota</taxon>
        <taxon>Fungi</taxon>
        <taxon>Fungi incertae sedis</taxon>
        <taxon>Zoopagomycota</taxon>
        <taxon>Entomophthoromycotina</taxon>
        <taxon>Entomophthoromycetes</taxon>
        <taxon>Entomophthorales</taxon>
        <taxon>Entomophthoraceae</taxon>
        <taxon>Entomophthora</taxon>
    </lineage>
</organism>
<gene>
    <name evidence="1" type="primary">VPS52_2</name>
    <name evidence="1" type="ORF">DSO57_1034002</name>
</gene>
<proteinExistence type="predicted"/>
<protein>
    <submittedName>
        <fullName evidence="1">Vacuolar protein sorting-associated protein 52</fullName>
    </submittedName>
</protein>
<reference evidence="1" key="1">
    <citation type="submission" date="2022-04" db="EMBL/GenBank/DDBJ databases">
        <title>Genome of the entomopathogenic fungus Entomophthora muscae.</title>
        <authorList>
            <person name="Elya C."/>
            <person name="Lovett B.R."/>
            <person name="Lee E."/>
            <person name="Macias A.M."/>
            <person name="Hajek A.E."/>
            <person name="De Bivort B.L."/>
            <person name="Kasson M.T."/>
            <person name="De Fine Licht H.H."/>
            <person name="Stajich J.E."/>
        </authorList>
    </citation>
    <scope>NUCLEOTIDE SEQUENCE</scope>
    <source>
        <strain evidence="1">Berkeley</strain>
    </source>
</reference>
<comment type="caution">
    <text evidence="1">The sequence shown here is derived from an EMBL/GenBank/DDBJ whole genome shotgun (WGS) entry which is preliminary data.</text>
</comment>
<keyword evidence="2" id="KW-1185">Reference proteome</keyword>
<sequence>MQEPVIFIDSNFAQSPTSASPQLELSDQDLDFEELLSEELPLNEIDERIALLQESELIHDAFTNGVDLRAYTEEAQKELLEAEEALINDFNDQLPAILELSKQVEQCDGVLAAMEQVLGGFRGRLRELNQDISEIQAQSREMQIKLAKRLEVHRLLTRTIDQLAISPENIRIILEGHIGTDYVASLLALQKNFMFMQLEAGRKLPAFKQMAPEHDKLRFKAAKTIRQFFLSQLESLGSLAGELADLHRLQRDILLPFKSLYHVMVSRHPGVAAEIAQHYVNYSIVYHLQTFDHYLKSLFRRQLVVGDKLDLLGNDSSQKKALLDFSIFGGAVSLKDKHNLLSLGERGLVLEFPEDYVPIGLHGVTKHRFEELFKSFNFALSVSLAQEHLFLQQFFVIKQKEFPAELLPEQMFKDIFARVFKRVHNTLQQQIDGSYDAIGILLCIRLNGQFSAELRDQLGITSLDGDYFHTTDRIFWPRFQAVLNSHIHSLKKSSLVSSFNPKDILPHYLSRRYAEMAASMLTLAQGHDEPMLFTSLSRLRVEFLAALEKMKSKIHLYKLSLIFLLNNYDLIMGVLGEHPPRAIEAELAQFKTLHSITLDEYVQEELVPLFGDITKLVEDPNTDLSANHCSQLVSHFNQGYRPKLAKLNSTIMGNFPNLQHATAILHRILAHTMLVYSKFLSSIDANFTGANPLSVVPVSLHQLKAEIKKYRSNF</sequence>
<evidence type="ECO:0000313" key="2">
    <source>
        <dbReference type="Proteomes" id="UP001165960"/>
    </source>
</evidence>
<accession>A0ACC2UKJ6</accession>